<evidence type="ECO:0000313" key="2">
    <source>
        <dbReference type="EMBL" id="MBB4698787.1"/>
    </source>
</evidence>
<name>A0A7W7D229_9ACTN</name>
<gene>
    <name evidence="2" type="ORF">BJ982_000331</name>
</gene>
<feature type="transmembrane region" description="Helical" evidence="1">
    <location>
        <begin position="106"/>
        <end position="126"/>
    </location>
</feature>
<evidence type="ECO:0000313" key="3">
    <source>
        <dbReference type="Proteomes" id="UP000542210"/>
    </source>
</evidence>
<keyword evidence="1" id="KW-1133">Transmembrane helix</keyword>
<dbReference type="EMBL" id="JACHND010000001">
    <property type="protein sequence ID" value="MBB4698787.1"/>
    <property type="molecule type" value="Genomic_DNA"/>
</dbReference>
<sequence length="206" mass="21905">MNRLEDDDGPLTPEETLRIIEEQQRSTVRRLGGDPLLLHAPWGLAWLTGFGALFAHYAYGAISSNTAITVLFAGMMLAMAASAYGQSKMVGRVRGQSSQRGMMYGLAWAFGYASVIAIDVRLSPLLPPEETGLLWAVTSMALVAALYVAGGAIWRDWTMFFLGTGLAVFNLVGAVAGPTVHALLMCVGGGGGFLVVGVARRLRRAA</sequence>
<keyword evidence="1" id="KW-0812">Transmembrane</keyword>
<proteinExistence type="predicted"/>
<accession>A0A7W7D229</accession>
<dbReference type="AlphaFoldDB" id="A0A7W7D229"/>
<protein>
    <submittedName>
        <fullName evidence="2">Uncharacterized protein</fullName>
    </submittedName>
</protein>
<dbReference type="RefSeq" id="WP_184875876.1">
    <property type="nucleotide sequence ID" value="NZ_BOOV01000042.1"/>
</dbReference>
<keyword evidence="1" id="KW-0472">Membrane</keyword>
<feature type="transmembrane region" description="Helical" evidence="1">
    <location>
        <begin position="157"/>
        <end position="176"/>
    </location>
</feature>
<reference evidence="2 3" key="1">
    <citation type="submission" date="2020-08" db="EMBL/GenBank/DDBJ databases">
        <title>Sequencing the genomes of 1000 actinobacteria strains.</title>
        <authorList>
            <person name="Klenk H.-P."/>
        </authorList>
    </citation>
    <scope>NUCLEOTIDE SEQUENCE [LARGE SCALE GENOMIC DNA]</scope>
    <source>
        <strain evidence="2 3">DSM 45784</strain>
    </source>
</reference>
<comment type="caution">
    <text evidence="2">The sequence shown here is derived from an EMBL/GenBank/DDBJ whole genome shotgun (WGS) entry which is preliminary data.</text>
</comment>
<feature type="transmembrane region" description="Helical" evidence="1">
    <location>
        <begin position="132"/>
        <end position="150"/>
    </location>
</feature>
<evidence type="ECO:0000256" key="1">
    <source>
        <dbReference type="SAM" id="Phobius"/>
    </source>
</evidence>
<dbReference type="Proteomes" id="UP000542210">
    <property type="component" value="Unassembled WGS sequence"/>
</dbReference>
<feature type="transmembrane region" description="Helical" evidence="1">
    <location>
        <begin position="65"/>
        <end position="85"/>
    </location>
</feature>
<feature type="transmembrane region" description="Helical" evidence="1">
    <location>
        <begin position="36"/>
        <end position="59"/>
    </location>
</feature>
<organism evidence="2 3">
    <name type="scientific">Sphaerisporangium siamense</name>
    <dbReference type="NCBI Taxonomy" id="795645"/>
    <lineage>
        <taxon>Bacteria</taxon>
        <taxon>Bacillati</taxon>
        <taxon>Actinomycetota</taxon>
        <taxon>Actinomycetes</taxon>
        <taxon>Streptosporangiales</taxon>
        <taxon>Streptosporangiaceae</taxon>
        <taxon>Sphaerisporangium</taxon>
    </lineage>
</organism>
<feature type="transmembrane region" description="Helical" evidence="1">
    <location>
        <begin position="182"/>
        <end position="199"/>
    </location>
</feature>
<keyword evidence="3" id="KW-1185">Reference proteome</keyword>